<dbReference type="RefSeq" id="XP_005651680.1">
    <property type="nucleotide sequence ID" value="XM_005651623.1"/>
</dbReference>
<feature type="compositionally biased region" description="Low complexity" evidence="1">
    <location>
        <begin position="54"/>
        <end position="78"/>
    </location>
</feature>
<accession>I0Z917</accession>
<evidence type="ECO:0000313" key="2">
    <source>
        <dbReference type="EMBL" id="EIE27136.1"/>
    </source>
</evidence>
<comment type="caution">
    <text evidence="2">The sequence shown here is derived from an EMBL/GenBank/DDBJ whole genome shotgun (WGS) entry which is preliminary data.</text>
</comment>
<evidence type="ECO:0000313" key="3">
    <source>
        <dbReference type="Proteomes" id="UP000007264"/>
    </source>
</evidence>
<reference evidence="2 3" key="1">
    <citation type="journal article" date="2012" name="Genome Biol.">
        <title>The genome of the polar eukaryotic microalga coccomyxa subellipsoidea reveals traits of cold adaptation.</title>
        <authorList>
            <person name="Blanc G."/>
            <person name="Agarkova I."/>
            <person name="Grimwood J."/>
            <person name="Kuo A."/>
            <person name="Brueggeman A."/>
            <person name="Dunigan D."/>
            <person name="Gurnon J."/>
            <person name="Ladunga I."/>
            <person name="Lindquist E."/>
            <person name="Lucas S."/>
            <person name="Pangilinan J."/>
            <person name="Proschold T."/>
            <person name="Salamov A."/>
            <person name="Schmutz J."/>
            <person name="Weeks D."/>
            <person name="Yamada T."/>
            <person name="Claverie J.M."/>
            <person name="Grigoriev I."/>
            <person name="Van Etten J."/>
            <person name="Lomsadze A."/>
            <person name="Borodovsky M."/>
        </authorList>
    </citation>
    <scope>NUCLEOTIDE SEQUENCE [LARGE SCALE GENOMIC DNA]</scope>
    <source>
        <strain evidence="2 3">C-169</strain>
    </source>
</reference>
<dbReference type="EMBL" id="AGSI01000001">
    <property type="protein sequence ID" value="EIE27136.1"/>
    <property type="molecule type" value="Genomic_DNA"/>
</dbReference>
<evidence type="ECO:0000256" key="1">
    <source>
        <dbReference type="SAM" id="MobiDB-lite"/>
    </source>
</evidence>
<dbReference type="Proteomes" id="UP000007264">
    <property type="component" value="Unassembled WGS sequence"/>
</dbReference>
<organism evidence="2 3">
    <name type="scientific">Coccomyxa subellipsoidea (strain C-169)</name>
    <name type="common">Green microalga</name>
    <dbReference type="NCBI Taxonomy" id="574566"/>
    <lineage>
        <taxon>Eukaryota</taxon>
        <taxon>Viridiplantae</taxon>
        <taxon>Chlorophyta</taxon>
        <taxon>core chlorophytes</taxon>
        <taxon>Trebouxiophyceae</taxon>
        <taxon>Trebouxiophyceae incertae sedis</taxon>
        <taxon>Coccomyxaceae</taxon>
        <taxon>Coccomyxa</taxon>
        <taxon>Coccomyxa subellipsoidea</taxon>
    </lineage>
</organism>
<name>I0Z917_COCSC</name>
<keyword evidence="3" id="KW-1185">Reference proteome</keyword>
<dbReference type="KEGG" id="csl:COCSUDRAFT_55160"/>
<gene>
    <name evidence="2" type="ORF">COCSUDRAFT_55160</name>
</gene>
<sequence length="348" mass="37333">MYTYEIFHKEERCILCYQNNEEHVDSLAPKESAAGVASGSSVTTVAQPAAEIASTKPAAPKLPTAASATAAAGPPAEEASTEQKPPVAASTTAAAEPPAEEAKTEQKLPAARSATAAAGLLAELAAEKASTLSASRVPGSGLAAGSAARDSPAGNLVVPLHTSSAIHDSLKERRAAMLERLSNRLTALGENKKYDALYQEWQKKYDAMIADIALVDTRRILDVLKNEVLNLHNDPDPEKRTACQPLLKSVQREGTGHASIHPADFVHVIAHMERDECEDPAAVEIWQGWKAQGLNAGLLRGAYAALSRELHELCKDRKVLYLQKSNPLLPVQFLKQYAMTYELDCVLV</sequence>
<dbReference type="GeneID" id="17045151"/>
<dbReference type="AlphaFoldDB" id="I0Z917"/>
<feature type="region of interest" description="Disordered" evidence="1">
    <location>
        <begin position="132"/>
        <end position="152"/>
    </location>
</feature>
<protein>
    <submittedName>
        <fullName evidence="2">Uncharacterized protein</fullName>
    </submittedName>
</protein>
<proteinExistence type="predicted"/>
<feature type="compositionally biased region" description="Low complexity" evidence="1">
    <location>
        <begin position="85"/>
        <end position="97"/>
    </location>
</feature>
<feature type="region of interest" description="Disordered" evidence="1">
    <location>
        <begin position="54"/>
        <end position="111"/>
    </location>
</feature>